<protein>
    <submittedName>
        <fullName evidence="1">Uncharacterized protein</fullName>
    </submittedName>
</protein>
<reference evidence="1" key="2">
    <citation type="journal article" date="2023" name="Microorganisms">
        <title>Genomic Characterization of Arcobacter butzleri Strains Isolated from Various Sources in Lithuania.</title>
        <authorList>
            <person name="Uljanovas D."/>
            <person name="Golz G."/>
            <person name="Fleischmann S."/>
            <person name="Kudirkiene E."/>
            <person name="Kasetiene N."/>
            <person name="Grineviciene A."/>
            <person name="Tamuleviciene E."/>
            <person name="Aksomaitiene J."/>
            <person name="Alter T."/>
            <person name="Malakauskas M."/>
        </authorList>
    </citation>
    <scope>NUCLEOTIDE SEQUENCE</scope>
    <source>
        <strain evidence="1">RCM69</strain>
    </source>
</reference>
<reference evidence="1" key="1">
    <citation type="submission" date="2022-12" db="EMBL/GenBank/DDBJ databases">
        <authorList>
            <person name="Uljanovas D."/>
        </authorList>
    </citation>
    <scope>NUCLEOTIDE SEQUENCE</scope>
    <source>
        <strain evidence="1">RCM69</strain>
    </source>
</reference>
<gene>
    <name evidence="1" type="ORF">O8C76_11165</name>
</gene>
<dbReference type="EMBL" id="JAPZCX010000023">
    <property type="protein sequence ID" value="MDN5071583.1"/>
    <property type="molecule type" value="Genomic_DNA"/>
</dbReference>
<dbReference type="Proteomes" id="UP001170288">
    <property type="component" value="Unassembled WGS sequence"/>
</dbReference>
<accession>A0AAW7Q125</accession>
<sequence length="105" mass="12200">MGIQIIMFLLVTVIALILFKITRKEDEATKLARLKKLKEKEEIKLYKSIKKNNRNNKYEYNQNTCCENNINNSIAFEQFETNPTTGLYICGGVDLMGNLYGYDNH</sequence>
<organism evidence="1 2">
    <name type="scientific">Aliarcobacter butzleri</name>
    <dbReference type="NCBI Taxonomy" id="28197"/>
    <lineage>
        <taxon>Bacteria</taxon>
        <taxon>Pseudomonadati</taxon>
        <taxon>Campylobacterota</taxon>
        <taxon>Epsilonproteobacteria</taxon>
        <taxon>Campylobacterales</taxon>
        <taxon>Arcobacteraceae</taxon>
        <taxon>Aliarcobacter</taxon>
    </lineage>
</organism>
<dbReference type="AlphaFoldDB" id="A0AAW7Q125"/>
<proteinExistence type="predicted"/>
<name>A0AAW7Q125_9BACT</name>
<evidence type="ECO:0000313" key="1">
    <source>
        <dbReference type="EMBL" id="MDN5071583.1"/>
    </source>
</evidence>
<dbReference type="RefSeq" id="WP_301372660.1">
    <property type="nucleotide sequence ID" value="NZ_JAPZCX010000023.1"/>
</dbReference>
<comment type="caution">
    <text evidence="1">The sequence shown here is derived from an EMBL/GenBank/DDBJ whole genome shotgun (WGS) entry which is preliminary data.</text>
</comment>
<evidence type="ECO:0000313" key="2">
    <source>
        <dbReference type="Proteomes" id="UP001170288"/>
    </source>
</evidence>